<organism evidence="3 4">
    <name type="scientific">Parathalassolituus penaei</name>
    <dbReference type="NCBI Taxonomy" id="2997323"/>
    <lineage>
        <taxon>Bacteria</taxon>
        <taxon>Pseudomonadati</taxon>
        <taxon>Pseudomonadota</taxon>
        <taxon>Gammaproteobacteria</taxon>
        <taxon>Oceanospirillales</taxon>
        <taxon>Oceanospirillaceae</taxon>
        <taxon>Parathalassolituus</taxon>
    </lineage>
</organism>
<dbReference type="Pfam" id="PF09826">
    <property type="entry name" value="Beta_propel"/>
    <property type="match status" value="1"/>
</dbReference>
<dbReference type="EMBL" id="JAPNOA010000029">
    <property type="protein sequence ID" value="MCY0965881.1"/>
    <property type="molecule type" value="Genomic_DNA"/>
</dbReference>
<evidence type="ECO:0000256" key="1">
    <source>
        <dbReference type="SAM" id="MobiDB-lite"/>
    </source>
</evidence>
<keyword evidence="4" id="KW-1185">Reference proteome</keyword>
<feature type="signal peptide" evidence="2">
    <location>
        <begin position="1"/>
        <end position="22"/>
    </location>
</feature>
<dbReference type="InterPro" id="IPR019198">
    <property type="entry name" value="Beta_propeller_containing"/>
</dbReference>
<feature type="region of interest" description="Disordered" evidence="1">
    <location>
        <begin position="423"/>
        <end position="458"/>
    </location>
</feature>
<keyword evidence="2" id="KW-0732">Signal</keyword>
<reference evidence="3" key="1">
    <citation type="submission" date="2022-11" db="EMBL/GenBank/DDBJ databases">
        <title>Parathalassolutuus dongxingensis gen. nov., sp. nov., a novel member of family Oceanospirillaceae isolated from a coastal shrimp pond in Guangxi, China.</title>
        <authorList>
            <person name="Chen H."/>
        </authorList>
    </citation>
    <scope>NUCLEOTIDE SEQUENCE</scope>
    <source>
        <strain evidence="3">G-43</strain>
    </source>
</reference>
<dbReference type="Proteomes" id="UP001150830">
    <property type="component" value="Unassembled WGS sequence"/>
</dbReference>
<sequence length="700" mass="76225">MSPNTHLFRPCALILAITGLIACGGSGQSDQHNPDVDLKNASQLERYLKTGYISRYSAQNQAYPVDSSAGETATDTSTDSDSGSDDYSSTNLQEQGVDEADLVKQNGEYLYTSRIPTGYGQTADNNTPAILSWQTTGNPVSSALVSSVELSDSFDISGLYLNGQTLIALTNSSQDAPANHYGQDDATLVDYYNPWYWQSYSTDIRLFDLSDPGHPQASSRLSIEGSLLSSRVVGQQLYAVIMYTPAYTTPVDSTQSYDDWYQELINTPLAELLPRVWVNGAEAGHLFEDGSCHISSTEDGGYPGLVALVRINLNNPQDYEARCNSGRINGVYASTDAIVLSGYDGNRYDATRLDWYRLSDLQLLASGSVPGTLDGSMPSFRLSERNGQLRVITSSANWGFWDTIAIDDVATVASDVVLDNEPTEPAFANAGSASSDGSSGSGASSGSDVSTTTDSEPDANEWDHRLFILEPDNNGHLQLLSSLPNTQRPQSIGKPGESIQAVRFMNERAYVVTFRNTDPLYLLNLANSNDPLVEGELEINGFSAYLHPLSDDLLLGIGRDADSNGSLLGLRIGLFDVSTPSAPQEISHISLGGQGSSSDVLWDHHAISFMEQDNGVRMAFTWSDYNDWNWQGDKLYVADINTSDQTITAQLNATFRNNSDTESWYWYYSGYNRVLLHNDGLHLITNGDTQSGPLSDWSGQ</sequence>
<dbReference type="RefSeq" id="WP_283174092.1">
    <property type="nucleotide sequence ID" value="NZ_JAPNOA010000029.1"/>
</dbReference>
<comment type="caution">
    <text evidence="3">The sequence shown here is derived from an EMBL/GenBank/DDBJ whole genome shotgun (WGS) entry which is preliminary data.</text>
</comment>
<gene>
    <name evidence="3" type="ORF">OUO13_11835</name>
</gene>
<feature type="region of interest" description="Disordered" evidence="1">
    <location>
        <begin position="63"/>
        <end position="97"/>
    </location>
</feature>
<evidence type="ECO:0000313" key="4">
    <source>
        <dbReference type="Proteomes" id="UP001150830"/>
    </source>
</evidence>
<proteinExistence type="predicted"/>
<dbReference type="AlphaFoldDB" id="A0A9X3EKB4"/>
<protein>
    <submittedName>
        <fullName evidence="3">Beta-propeller domain-containing protein</fullName>
    </submittedName>
</protein>
<feature type="chain" id="PRO_5040972975" evidence="2">
    <location>
        <begin position="23"/>
        <end position="700"/>
    </location>
</feature>
<evidence type="ECO:0000256" key="2">
    <source>
        <dbReference type="SAM" id="SignalP"/>
    </source>
</evidence>
<accession>A0A9X3EKB4</accession>
<evidence type="ECO:0000313" key="3">
    <source>
        <dbReference type="EMBL" id="MCY0965881.1"/>
    </source>
</evidence>
<feature type="compositionally biased region" description="Low complexity" evidence="1">
    <location>
        <begin position="66"/>
        <end position="90"/>
    </location>
</feature>
<feature type="compositionally biased region" description="Low complexity" evidence="1">
    <location>
        <begin position="430"/>
        <end position="454"/>
    </location>
</feature>
<name>A0A9X3EKB4_9GAMM</name>